<comment type="caution">
    <text evidence="1">The sequence shown here is derived from an EMBL/GenBank/DDBJ whole genome shotgun (WGS) entry which is preliminary data.</text>
</comment>
<reference evidence="1 2" key="1">
    <citation type="journal article" date="2024" name="Chem. Sci.">
        <title>Discovery of megapolipeptins by genome mining of a Burkholderiales bacteria collection.</title>
        <authorList>
            <person name="Paulo B.S."/>
            <person name="Recchia M.J.J."/>
            <person name="Lee S."/>
            <person name="Fergusson C.H."/>
            <person name="Romanowski S.B."/>
            <person name="Hernandez A."/>
            <person name="Krull N."/>
            <person name="Liu D.Y."/>
            <person name="Cavanagh H."/>
            <person name="Bos A."/>
            <person name="Gray C.A."/>
            <person name="Murphy B.T."/>
            <person name="Linington R.G."/>
            <person name="Eustaquio A.S."/>
        </authorList>
    </citation>
    <scope>NUCLEOTIDE SEQUENCE [LARGE SCALE GENOMIC DNA]</scope>
    <source>
        <strain evidence="1 2">RL18-126-BIB-B</strain>
    </source>
</reference>
<keyword evidence="2" id="KW-1185">Reference proteome</keyword>
<sequence length="400" mass="40977">MVEPPLTDTAGQCVVTTLVPVMTAVLAGFLIIGVALPVLPLHVNNDLGFGPFVVGLVAGAQFAASLFSRVGAGSYSDRRGAKRGVLVGLIAAAAAGLLYVLSLVFVKMPELSVSILLVGRAVLGGAESFIITGGVAWGLGLVHSKHAGKVIAWVGTAMFAAMALGGPIGTVLYTSYGFLAIALVTALLPLMVLTCLVRPPAVESHPHGEHASFNTIVKVVWLPGLGAALASIGYCAILAFSSLFFTVMHWQPVWMAFTAFGVALIAARAIAGHLPDRFGGARVAFVFVIVEAVGLLLIWLARTSLVASVGAAVAGFGYSLVYPGLGVEAVSGVPPKNRGMAMGLYTAFLDVAMAIGSPALGWVGGHAGLRAVFVVSAVIVACTAGVAIQLLRKRKDRVAA</sequence>
<accession>A0ACC7NKK1</accession>
<evidence type="ECO:0000313" key="2">
    <source>
        <dbReference type="Proteomes" id="UP001629235"/>
    </source>
</evidence>
<evidence type="ECO:0000313" key="1">
    <source>
        <dbReference type="EMBL" id="MFM0107962.1"/>
    </source>
</evidence>
<dbReference type="EMBL" id="JAQQDW010000097">
    <property type="protein sequence ID" value="MFM0107962.1"/>
    <property type="molecule type" value="Genomic_DNA"/>
</dbReference>
<dbReference type="Proteomes" id="UP001629235">
    <property type="component" value="Unassembled WGS sequence"/>
</dbReference>
<organism evidence="1 2">
    <name type="scientific">Paraburkholderia rhynchosiae</name>
    <dbReference type="NCBI Taxonomy" id="487049"/>
    <lineage>
        <taxon>Bacteria</taxon>
        <taxon>Pseudomonadati</taxon>
        <taxon>Pseudomonadota</taxon>
        <taxon>Betaproteobacteria</taxon>
        <taxon>Burkholderiales</taxon>
        <taxon>Burkholderiaceae</taxon>
        <taxon>Paraburkholderia</taxon>
    </lineage>
</organism>
<proteinExistence type="predicted"/>
<protein>
    <submittedName>
        <fullName evidence="1">MFS transporter</fullName>
    </submittedName>
</protein>
<name>A0ACC7NKK1_9BURK</name>
<gene>
    <name evidence="1" type="ORF">PQR01_32080</name>
</gene>